<organism evidence="1 2">
    <name type="scientific">Haloechinothrix aidingensis</name>
    <dbReference type="NCBI Taxonomy" id="2752311"/>
    <lineage>
        <taxon>Bacteria</taxon>
        <taxon>Bacillati</taxon>
        <taxon>Actinomycetota</taxon>
        <taxon>Actinomycetes</taxon>
        <taxon>Pseudonocardiales</taxon>
        <taxon>Pseudonocardiaceae</taxon>
        <taxon>Haloechinothrix</taxon>
    </lineage>
</organism>
<proteinExistence type="predicted"/>
<sequence length="125" mass="14212">MNDKFTDDRFYGVRYHESAGEDLYQVAGRILSDLKLDQHEGRLPSTVVLVVAVSGKLITVQAHIQDGDEFARWEAETIRNRATTVADRYNWRGVHNRNDVRYDFACSVRGVRGRLDAWSLGSIIG</sequence>
<comment type="caution">
    <text evidence="1">The sequence shown here is derived from an EMBL/GenBank/DDBJ whole genome shotgun (WGS) entry which is preliminary data.</text>
</comment>
<accession>A0A838AAN1</accession>
<dbReference type="AlphaFoldDB" id="A0A838AAN1"/>
<evidence type="ECO:0000313" key="1">
    <source>
        <dbReference type="EMBL" id="MBA0126299.1"/>
    </source>
</evidence>
<name>A0A838AAN1_9PSEU</name>
<protein>
    <submittedName>
        <fullName evidence="1">Uncharacterized protein</fullName>
    </submittedName>
</protein>
<evidence type="ECO:0000313" key="2">
    <source>
        <dbReference type="Proteomes" id="UP000582974"/>
    </source>
</evidence>
<gene>
    <name evidence="1" type="ORF">H0B56_12175</name>
</gene>
<reference evidence="1 2" key="1">
    <citation type="submission" date="2020-07" db="EMBL/GenBank/DDBJ databases">
        <title>Genome of Haloechinothrix sp.</title>
        <authorList>
            <person name="Tang S.-K."/>
            <person name="Yang L."/>
            <person name="Zhu W.-Y."/>
        </authorList>
    </citation>
    <scope>NUCLEOTIDE SEQUENCE [LARGE SCALE GENOMIC DNA]</scope>
    <source>
        <strain evidence="1 2">YIM 98757</strain>
    </source>
</reference>
<dbReference type="Proteomes" id="UP000582974">
    <property type="component" value="Unassembled WGS sequence"/>
</dbReference>
<keyword evidence="2" id="KW-1185">Reference proteome</keyword>
<dbReference type="RefSeq" id="WP_180893138.1">
    <property type="nucleotide sequence ID" value="NZ_JACCKD010000004.1"/>
</dbReference>
<dbReference type="EMBL" id="JACCKD010000004">
    <property type="protein sequence ID" value="MBA0126299.1"/>
    <property type="molecule type" value="Genomic_DNA"/>
</dbReference>